<dbReference type="GO" id="GO:0003723">
    <property type="term" value="F:RNA binding"/>
    <property type="evidence" value="ECO:0007669"/>
    <property type="project" value="InterPro"/>
</dbReference>
<name>A0A2T0Q9N9_9ACTN</name>
<evidence type="ECO:0000256" key="4">
    <source>
        <dbReference type="ARBA" id="ARBA00023163"/>
    </source>
</evidence>
<feature type="domain" description="ANTAR" evidence="5">
    <location>
        <begin position="163"/>
        <end position="224"/>
    </location>
</feature>
<dbReference type="InterPro" id="IPR036388">
    <property type="entry name" value="WH-like_DNA-bd_sf"/>
</dbReference>
<evidence type="ECO:0000256" key="2">
    <source>
        <dbReference type="ARBA" id="ARBA00022777"/>
    </source>
</evidence>
<keyword evidence="3" id="KW-0805">Transcription regulation</keyword>
<accession>A0A2T0Q9N9</accession>
<dbReference type="InterPro" id="IPR029016">
    <property type="entry name" value="GAF-like_dom_sf"/>
</dbReference>
<dbReference type="AlphaFoldDB" id="A0A2T0Q9N9"/>
<reference evidence="6 7" key="1">
    <citation type="submission" date="2018-03" db="EMBL/GenBank/DDBJ databases">
        <title>Genomic Encyclopedia of Archaeal and Bacterial Type Strains, Phase II (KMG-II): from individual species to whole genera.</title>
        <authorList>
            <person name="Goeker M."/>
        </authorList>
    </citation>
    <scope>NUCLEOTIDE SEQUENCE [LARGE SCALE GENOMIC DNA]</scope>
    <source>
        <strain evidence="6 7">DSM 45601</strain>
    </source>
</reference>
<keyword evidence="1" id="KW-0808">Transferase</keyword>
<dbReference type="Gene3D" id="3.30.450.40">
    <property type="match status" value="1"/>
</dbReference>
<evidence type="ECO:0000256" key="1">
    <source>
        <dbReference type="ARBA" id="ARBA00022679"/>
    </source>
</evidence>
<dbReference type="GO" id="GO:0016301">
    <property type="term" value="F:kinase activity"/>
    <property type="evidence" value="ECO:0007669"/>
    <property type="project" value="UniProtKB-KW"/>
</dbReference>
<protein>
    <submittedName>
        <fullName evidence="6">GAF domain-containing protein</fullName>
    </submittedName>
</protein>
<evidence type="ECO:0000259" key="5">
    <source>
        <dbReference type="PROSITE" id="PS50921"/>
    </source>
</evidence>
<dbReference type="Gene3D" id="1.10.10.10">
    <property type="entry name" value="Winged helix-like DNA-binding domain superfamily/Winged helix DNA-binding domain"/>
    <property type="match status" value="1"/>
</dbReference>
<organism evidence="6 7">
    <name type="scientific">Allonocardiopsis opalescens</name>
    <dbReference type="NCBI Taxonomy" id="1144618"/>
    <lineage>
        <taxon>Bacteria</taxon>
        <taxon>Bacillati</taxon>
        <taxon>Actinomycetota</taxon>
        <taxon>Actinomycetes</taxon>
        <taxon>Streptosporangiales</taxon>
        <taxon>Allonocardiopsis</taxon>
    </lineage>
</organism>
<dbReference type="SMART" id="SM01012">
    <property type="entry name" value="ANTAR"/>
    <property type="match status" value="1"/>
</dbReference>
<proteinExistence type="predicted"/>
<dbReference type="InterPro" id="IPR012074">
    <property type="entry name" value="GAF_ANTAR"/>
</dbReference>
<evidence type="ECO:0000313" key="6">
    <source>
        <dbReference type="EMBL" id="PRY00563.1"/>
    </source>
</evidence>
<evidence type="ECO:0000313" key="7">
    <source>
        <dbReference type="Proteomes" id="UP000237846"/>
    </source>
</evidence>
<dbReference type="SMART" id="SM00065">
    <property type="entry name" value="GAF"/>
    <property type="match status" value="1"/>
</dbReference>
<dbReference type="PIRSF" id="PIRSF036625">
    <property type="entry name" value="GAF_ANTAR"/>
    <property type="match status" value="1"/>
</dbReference>
<keyword evidence="7" id="KW-1185">Reference proteome</keyword>
<dbReference type="Proteomes" id="UP000237846">
    <property type="component" value="Unassembled WGS sequence"/>
</dbReference>
<dbReference type="Pfam" id="PF13185">
    <property type="entry name" value="GAF_2"/>
    <property type="match status" value="1"/>
</dbReference>
<dbReference type="InterPro" id="IPR011006">
    <property type="entry name" value="CheY-like_superfamily"/>
</dbReference>
<dbReference type="EMBL" id="PVZC01000002">
    <property type="protein sequence ID" value="PRY00563.1"/>
    <property type="molecule type" value="Genomic_DNA"/>
</dbReference>
<dbReference type="PROSITE" id="PS50921">
    <property type="entry name" value="ANTAR"/>
    <property type="match status" value="1"/>
</dbReference>
<dbReference type="SUPFAM" id="SSF55781">
    <property type="entry name" value="GAF domain-like"/>
    <property type="match status" value="1"/>
</dbReference>
<dbReference type="RefSeq" id="WP_106242143.1">
    <property type="nucleotide sequence ID" value="NZ_PVZC01000002.1"/>
</dbReference>
<dbReference type="InterPro" id="IPR003018">
    <property type="entry name" value="GAF"/>
</dbReference>
<keyword evidence="4" id="KW-0804">Transcription</keyword>
<keyword evidence="2" id="KW-0418">Kinase</keyword>
<sequence length="243" mass="26194">MWIERLARDIGSLGRVDDNSPQRALAQVTAAAARGVPGCSAALAVIWRGDVIVEYAASHSDLARSLEYQYALGEGPVIEGLRTRERVLVDDVLHDERWPRFLGRAVQCGDRSSVTFPFGLDGVVVTFGLHSGRPRSFDEATAAPLAALLAEQLALALHSAGRYTDVAREAAHMRRALSSRAVIDQAKGILMHAHGCDAAQAFEQLRRVAQRNQLKVTEVAQRLVDEHAAATADAAAKVPGTSR</sequence>
<dbReference type="SUPFAM" id="SSF52172">
    <property type="entry name" value="CheY-like"/>
    <property type="match status" value="1"/>
</dbReference>
<dbReference type="InterPro" id="IPR005561">
    <property type="entry name" value="ANTAR"/>
</dbReference>
<gene>
    <name evidence="6" type="ORF">CLV72_102194</name>
</gene>
<dbReference type="Pfam" id="PF03861">
    <property type="entry name" value="ANTAR"/>
    <property type="match status" value="1"/>
</dbReference>
<comment type="caution">
    <text evidence="6">The sequence shown here is derived from an EMBL/GenBank/DDBJ whole genome shotgun (WGS) entry which is preliminary data.</text>
</comment>
<evidence type="ECO:0000256" key="3">
    <source>
        <dbReference type="ARBA" id="ARBA00023015"/>
    </source>
</evidence>
<dbReference type="OrthoDB" id="4929862at2"/>